<evidence type="ECO:0000313" key="1">
    <source>
        <dbReference type="EMBL" id="PHJ16728.1"/>
    </source>
</evidence>
<dbReference type="VEuPathDB" id="ToxoDB:CSUI_009453"/>
<dbReference type="RefSeq" id="XP_067918453.1">
    <property type="nucleotide sequence ID" value="XM_068069569.1"/>
</dbReference>
<gene>
    <name evidence="1" type="ORF">CSUI_009453</name>
</gene>
<dbReference type="EMBL" id="MIGC01005636">
    <property type="protein sequence ID" value="PHJ16728.1"/>
    <property type="molecule type" value="Genomic_DNA"/>
</dbReference>
<dbReference type="Proteomes" id="UP000221165">
    <property type="component" value="Unassembled WGS sequence"/>
</dbReference>
<name>A0A2C6KJB3_9APIC</name>
<evidence type="ECO:0000313" key="2">
    <source>
        <dbReference type="Proteomes" id="UP000221165"/>
    </source>
</evidence>
<comment type="caution">
    <text evidence="1">The sequence shown here is derived from an EMBL/GenBank/DDBJ whole genome shotgun (WGS) entry which is preliminary data.</text>
</comment>
<dbReference type="GeneID" id="94432780"/>
<dbReference type="AlphaFoldDB" id="A0A2C6KJB3"/>
<protein>
    <submittedName>
        <fullName evidence="1">Uncharacterized protein</fullName>
    </submittedName>
</protein>
<feature type="non-terminal residue" evidence="1">
    <location>
        <position position="39"/>
    </location>
</feature>
<accession>A0A2C6KJB3</accession>
<reference evidence="1 2" key="1">
    <citation type="journal article" date="2017" name="Int. J. Parasitol.">
        <title>The genome of the protozoan parasite Cystoisospora suis and a reverse vaccinology approach to identify vaccine candidates.</title>
        <authorList>
            <person name="Palmieri N."/>
            <person name="Shrestha A."/>
            <person name="Ruttkowski B."/>
            <person name="Beck T."/>
            <person name="Vogl C."/>
            <person name="Tomley F."/>
            <person name="Blake D.P."/>
            <person name="Joachim A."/>
        </authorList>
    </citation>
    <scope>NUCLEOTIDE SEQUENCE [LARGE SCALE GENOMIC DNA]</scope>
    <source>
        <strain evidence="1 2">Wien I</strain>
    </source>
</reference>
<sequence>MEKSLKRMTNTLEKIYEGSVIVSEDTAIPLWASCLSIYA</sequence>
<keyword evidence="2" id="KW-1185">Reference proteome</keyword>
<proteinExistence type="predicted"/>
<organism evidence="1 2">
    <name type="scientific">Cystoisospora suis</name>
    <dbReference type="NCBI Taxonomy" id="483139"/>
    <lineage>
        <taxon>Eukaryota</taxon>
        <taxon>Sar</taxon>
        <taxon>Alveolata</taxon>
        <taxon>Apicomplexa</taxon>
        <taxon>Conoidasida</taxon>
        <taxon>Coccidia</taxon>
        <taxon>Eucoccidiorida</taxon>
        <taxon>Eimeriorina</taxon>
        <taxon>Sarcocystidae</taxon>
        <taxon>Cystoisospora</taxon>
    </lineage>
</organism>